<keyword evidence="11" id="KW-0539">Nucleus</keyword>
<dbReference type="GO" id="GO:0000045">
    <property type="term" value="P:autophagosome assembly"/>
    <property type="evidence" value="ECO:0007669"/>
    <property type="project" value="TreeGrafter"/>
</dbReference>
<comment type="function">
    <text evidence="11">Required for selective autophagic degradation of the nucleus (nucleophagy) as well as for mitophagy which contributes to regulate mitochondrial quantity and quality by eliminating the mitochondria to a basal level to fulfill cellular energy requirements and preventing excess ROS production.</text>
</comment>
<dbReference type="GeneID" id="59236058"/>
<dbReference type="GO" id="GO:0005634">
    <property type="term" value="C:nucleus"/>
    <property type="evidence" value="ECO:0007669"/>
    <property type="project" value="UniProtKB-SubCell"/>
</dbReference>
<keyword evidence="9" id="KW-0072">Autophagy</keyword>
<dbReference type="OrthoDB" id="2960936at2759"/>
<dbReference type="EC" id="3.4.22.-" evidence="11"/>
<keyword evidence="4 11" id="KW-0963">Cytoplasm</keyword>
<evidence type="ECO:0000313" key="13">
    <source>
        <dbReference type="EMBL" id="QLG72334.1"/>
    </source>
</evidence>
<dbReference type="RefSeq" id="XP_037144062.1">
    <property type="nucleotide sequence ID" value="XM_037288167.1"/>
</dbReference>
<proteinExistence type="inferred from homology"/>
<dbReference type="GO" id="GO:0019786">
    <property type="term" value="F:protein-phosphatidylethanolamide deconjugating activity"/>
    <property type="evidence" value="ECO:0007669"/>
    <property type="project" value="InterPro"/>
</dbReference>
<dbReference type="KEGG" id="zmk:HG535_0D00410"/>
<dbReference type="InterPro" id="IPR046792">
    <property type="entry name" value="Peptidase_C54_cat"/>
</dbReference>
<evidence type="ECO:0000256" key="2">
    <source>
        <dbReference type="ARBA" id="ARBA00010958"/>
    </source>
</evidence>
<dbReference type="SUPFAM" id="SSF54001">
    <property type="entry name" value="Cysteine proteinases"/>
    <property type="match status" value="1"/>
</dbReference>
<comment type="catalytic activity">
    <reaction evidence="10">
        <text>[protein]-C-terminal L-amino acid-glycyl-phosphatidylethanolamide + H2O = [protein]-C-terminal L-amino acid-glycine + a 1,2-diacyl-sn-glycero-3-phosphoethanolamine</text>
        <dbReference type="Rhea" id="RHEA:67548"/>
        <dbReference type="Rhea" id="RHEA-COMP:17323"/>
        <dbReference type="Rhea" id="RHEA-COMP:17324"/>
        <dbReference type="ChEBI" id="CHEBI:15377"/>
        <dbReference type="ChEBI" id="CHEBI:64612"/>
        <dbReference type="ChEBI" id="CHEBI:172940"/>
        <dbReference type="ChEBI" id="CHEBI:172941"/>
    </reaction>
    <physiologicalReaction direction="left-to-right" evidence="10">
        <dbReference type="Rhea" id="RHEA:67549"/>
    </physiologicalReaction>
</comment>
<evidence type="ECO:0000256" key="7">
    <source>
        <dbReference type="ARBA" id="ARBA00022807"/>
    </source>
</evidence>
<dbReference type="GO" id="GO:0035973">
    <property type="term" value="P:aggrephagy"/>
    <property type="evidence" value="ECO:0007669"/>
    <property type="project" value="TreeGrafter"/>
</dbReference>
<dbReference type="InterPro" id="IPR005078">
    <property type="entry name" value="Peptidase_C54"/>
</dbReference>
<dbReference type="Pfam" id="PF03416">
    <property type="entry name" value="Peptidase_C54"/>
    <property type="match status" value="1"/>
</dbReference>
<reference evidence="13 14" key="1">
    <citation type="submission" date="2020-07" db="EMBL/GenBank/DDBJ databases">
        <title>The yeast mating-type switching endonuclease HO is a domesticated member of an unorthodox homing genetic element family.</title>
        <authorList>
            <person name="Coughlan A.Y."/>
            <person name="Lombardi L."/>
            <person name="Braun-Galleani S."/>
            <person name="Martos A.R."/>
            <person name="Galeote V."/>
            <person name="Bigey F."/>
            <person name="Dequin S."/>
            <person name="Byrne K.P."/>
            <person name="Wolfe K.H."/>
        </authorList>
    </citation>
    <scope>NUCLEOTIDE SEQUENCE [LARGE SCALE GENOMIC DNA]</scope>
    <source>
        <strain evidence="13 14">NRRL Y-6702</strain>
    </source>
</reference>
<dbReference type="PANTHER" id="PTHR22624">
    <property type="entry name" value="CYSTEINE PROTEASE ATG4"/>
    <property type="match status" value="1"/>
</dbReference>
<sequence length="469" mass="52654">MEFMQRISHQLIDPLEEEKDEESFIVLGIYYPAILTQQQQDKKGVSGSGFLNSFFSRNDEENPDFLSDVHSRIHLTYRTRFAPIPRAADGPSPLSFHFLFRDNPLNTIENVLFNSDCFNTDIGWGCMIRTGQSLLANAIQIALLGRGFRVNEDGTGSESEILGMFMDNFEAPFSIHNFVKKGLELSNKKPGEWFGPAATSRSIQSLLRDFSECGLDECLISVSSGDVYEEEVEELLGKNENGKILLLLGVKLGINGINEYYWDEIKEILGSEFSVGIAGGRPSSSLYFIGYRNNELIYLDPHNPQPSVQPGNESLFYESCHTVNYGKLSLSDLDPSMLIGILISGRDHWVKWKESTKSSRIFNVLNKRPSDFDIACDDEIESINSDSNDNGLLVEGDYVDVKPFSQLHCNSCCEIDDSYQDVQCKKQQIMVMDDNEASSNAVDVEVEKVLVERETIDMVDGEALKLATE</sequence>
<accession>A0A7H9B1S3</accession>
<protein>
    <recommendedName>
        <fullName evidence="11">Cysteine protease</fullName>
        <ecNumber evidence="11">3.4.22.-</ecNumber>
    </recommendedName>
</protein>
<dbReference type="PANTHER" id="PTHR22624:SF49">
    <property type="entry name" value="CYSTEINE PROTEASE"/>
    <property type="match status" value="1"/>
</dbReference>
<keyword evidence="5 11" id="KW-0645">Protease</keyword>
<evidence type="ECO:0000256" key="11">
    <source>
        <dbReference type="RuleBase" id="RU363115"/>
    </source>
</evidence>
<dbReference type="GO" id="GO:0034727">
    <property type="term" value="P:piecemeal microautophagy of the nucleus"/>
    <property type="evidence" value="ECO:0007669"/>
    <property type="project" value="TreeGrafter"/>
</dbReference>
<dbReference type="GO" id="GO:0015031">
    <property type="term" value="P:protein transport"/>
    <property type="evidence" value="ECO:0007669"/>
    <property type="project" value="UniProtKB-KW"/>
</dbReference>
<dbReference type="Proteomes" id="UP000509704">
    <property type="component" value="Chromosome 4"/>
</dbReference>
<keyword evidence="14" id="KW-1185">Reference proteome</keyword>
<evidence type="ECO:0000256" key="10">
    <source>
        <dbReference type="ARBA" id="ARBA00029362"/>
    </source>
</evidence>
<evidence type="ECO:0000313" key="14">
    <source>
        <dbReference type="Proteomes" id="UP000509704"/>
    </source>
</evidence>
<keyword evidence="7" id="KW-0788">Thiol protease</keyword>
<comment type="similarity">
    <text evidence="2 11">Belongs to the peptidase C54 family.</text>
</comment>
<evidence type="ECO:0000259" key="12">
    <source>
        <dbReference type="Pfam" id="PF03416"/>
    </source>
</evidence>
<dbReference type="InterPro" id="IPR038765">
    <property type="entry name" value="Papain-like_cys_pep_sf"/>
</dbReference>
<keyword evidence="8" id="KW-0653">Protein transport</keyword>
<keyword evidence="6 11" id="KW-0378">Hydrolase</keyword>
<comment type="subcellular location">
    <subcellularLocation>
        <location evidence="11">Nucleus</location>
    </subcellularLocation>
    <subcellularLocation>
        <location evidence="11">Cytoplasm</location>
    </subcellularLocation>
    <subcellularLocation>
        <location evidence="1">Preautophagosomal structure</location>
    </subcellularLocation>
</comment>
<dbReference type="AlphaFoldDB" id="A0A7H9B1S3"/>
<evidence type="ECO:0000256" key="9">
    <source>
        <dbReference type="ARBA" id="ARBA00023006"/>
    </source>
</evidence>
<evidence type="ECO:0000256" key="5">
    <source>
        <dbReference type="ARBA" id="ARBA00022670"/>
    </source>
</evidence>
<dbReference type="GO" id="GO:0016485">
    <property type="term" value="P:protein processing"/>
    <property type="evidence" value="ECO:0007669"/>
    <property type="project" value="TreeGrafter"/>
</dbReference>
<evidence type="ECO:0000256" key="6">
    <source>
        <dbReference type="ARBA" id="ARBA00022801"/>
    </source>
</evidence>
<organism evidence="13 14">
    <name type="scientific">Zygotorulaspora mrakii</name>
    <name type="common">Zygosaccharomyces mrakii</name>
    <dbReference type="NCBI Taxonomy" id="42260"/>
    <lineage>
        <taxon>Eukaryota</taxon>
        <taxon>Fungi</taxon>
        <taxon>Dikarya</taxon>
        <taxon>Ascomycota</taxon>
        <taxon>Saccharomycotina</taxon>
        <taxon>Saccharomycetes</taxon>
        <taxon>Saccharomycetales</taxon>
        <taxon>Saccharomycetaceae</taxon>
        <taxon>Zygotorulaspora</taxon>
    </lineage>
</organism>
<keyword evidence="3" id="KW-0813">Transport</keyword>
<evidence type="ECO:0000256" key="3">
    <source>
        <dbReference type="ARBA" id="ARBA00022448"/>
    </source>
</evidence>
<dbReference type="GO" id="GO:0004197">
    <property type="term" value="F:cysteine-type endopeptidase activity"/>
    <property type="evidence" value="ECO:0007669"/>
    <property type="project" value="TreeGrafter"/>
</dbReference>
<feature type="domain" description="Peptidase C54 catalytic" evidence="12">
    <location>
        <begin position="64"/>
        <end position="354"/>
    </location>
</feature>
<evidence type="ECO:0000256" key="1">
    <source>
        <dbReference type="ARBA" id="ARBA00004329"/>
    </source>
</evidence>
<name>A0A7H9B1S3_ZYGMR</name>
<evidence type="ECO:0000256" key="8">
    <source>
        <dbReference type="ARBA" id="ARBA00022927"/>
    </source>
</evidence>
<gene>
    <name evidence="13" type="ORF">HG535_0D00410</name>
</gene>
<dbReference type="GO" id="GO:0000423">
    <property type="term" value="P:mitophagy"/>
    <property type="evidence" value="ECO:0007669"/>
    <property type="project" value="TreeGrafter"/>
</dbReference>
<evidence type="ECO:0000256" key="4">
    <source>
        <dbReference type="ARBA" id="ARBA00022490"/>
    </source>
</evidence>
<dbReference type="EMBL" id="CP058607">
    <property type="protein sequence ID" value="QLG72334.1"/>
    <property type="molecule type" value="Genomic_DNA"/>
</dbReference>
<dbReference type="GO" id="GO:0000407">
    <property type="term" value="C:phagophore assembly site"/>
    <property type="evidence" value="ECO:0007669"/>
    <property type="project" value="UniProtKB-SubCell"/>
</dbReference>